<reference evidence="2 3" key="1">
    <citation type="journal article" date="2019" name="Commun. Biol.">
        <title>The bagworm genome reveals a unique fibroin gene that provides high tensile strength.</title>
        <authorList>
            <person name="Kono N."/>
            <person name="Nakamura H."/>
            <person name="Ohtoshi R."/>
            <person name="Tomita M."/>
            <person name="Numata K."/>
            <person name="Arakawa K."/>
        </authorList>
    </citation>
    <scope>NUCLEOTIDE SEQUENCE [LARGE SCALE GENOMIC DNA]</scope>
</reference>
<name>A0A4C1THL3_EUMVA</name>
<gene>
    <name evidence="2" type="ORF">EVAR_6953_1</name>
</gene>
<dbReference type="Proteomes" id="UP000299102">
    <property type="component" value="Unassembled WGS sequence"/>
</dbReference>
<evidence type="ECO:0000256" key="1">
    <source>
        <dbReference type="SAM" id="MobiDB-lite"/>
    </source>
</evidence>
<organism evidence="2 3">
    <name type="scientific">Eumeta variegata</name>
    <name type="common">Bagworm moth</name>
    <name type="synonym">Eumeta japonica</name>
    <dbReference type="NCBI Taxonomy" id="151549"/>
    <lineage>
        <taxon>Eukaryota</taxon>
        <taxon>Metazoa</taxon>
        <taxon>Ecdysozoa</taxon>
        <taxon>Arthropoda</taxon>
        <taxon>Hexapoda</taxon>
        <taxon>Insecta</taxon>
        <taxon>Pterygota</taxon>
        <taxon>Neoptera</taxon>
        <taxon>Endopterygota</taxon>
        <taxon>Lepidoptera</taxon>
        <taxon>Glossata</taxon>
        <taxon>Ditrysia</taxon>
        <taxon>Tineoidea</taxon>
        <taxon>Psychidae</taxon>
        <taxon>Oiketicinae</taxon>
        <taxon>Eumeta</taxon>
    </lineage>
</organism>
<evidence type="ECO:0000313" key="2">
    <source>
        <dbReference type="EMBL" id="GBP13615.1"/>
    </source>
</evidence>
<sequence length="110" mass="11787">MSDGKIPGVVVDNTIIFLENIDSRDPSGGQHFGSCETRPETVRCRAEWLSAPRLRPHTPAPSASPAAPPAAGRGRPHVVCHGVSGHGFAPKARFPSRICKSDVTNLDRPR</sequence>
<evidence type="ECO:0000313" key="3">
    <source>
        <dbReference type="Proteomes" id="UP000299102"/>
    </source>
</evidence>
<feature type="compositionally biased region" description="Low complexity" evidence="1">
    <location>
        <begin position="60"/>
        <end position="73"/>
    </location>
</feature>
<dbReference type="AlphaFoldDB" id="A0A4C1THL3"/>
<accession>A0A4C1THL3</accession>
<protein>
    <submittedName>
        <fullName evidence="2">Uncharacterized protein</fullName>
    </submittedName>
</protein>
<feature type="region of interest" description="Disordered" evidence="1">
    <location>
        <begin position="50"/>
        <end position="92"/>
    </location>
</feature>
<proteinExistence type="predicted"/>
<keyword evidence="3" id="KW-1185">Reference proteome</keyword>
<comment type="caution">
    <text evidence="2">The sequence shown here is derived from an EMBL/GenBank/DDBJ whole genome shotgun (WGS) entry which is preliminary data.</text>
</comment>
<dbReference type="EMBL" id="BGZK01000058">
    <property type="protein sequence ID" value="GBP13615.1"/>
    <property type="molecule type" value="Genomic_DNA"/>
</dbReference>